<reference evidence="3" key="1">
    <citation type="submission" date="2016-04" db="EMBL/GenBank/DDBJ databases">
        <authorList>
            <person name="Chen L."/>
            <person name="Zhuang W."/>
            <person name="Wang G."/>
        </authorList>
    </citation>
    <scope>NUCLEOTIDE SEQUENCE [LARGE SCALE GENOMIC DNA]</scope>
    <source>
        <strain evidence="3">208</strain>
    </source>
</reference>
<dbReference type="Proteomes" id="UP000192276">
    <property type="component" value="Unassembled WGS sequence"/>
</dbReference>
<evidence type="ECO:0000313" key="3">
    <source>
        <dbReference type="Proteomes" id="UP000192276"/>
    </source>
</evidence>
<dbReference type="STRING" id="550983.A4R26_32205"/>
<sequence>MKKYLLSFLLTISFAGLVKAQDKTDSNKQFLQITTIESVISGGAGRSKMIITNPDASQEEVDLENLFSMMGINFKNIKSNELKITQTLKNYTDKGWKLEQATPLSVSPGQGSNGIFMTRYLLSKTGQK</sequence>
<proteinExistence type="predicted"/>
<keyword evidence="1" id="KW-0732">Signal</keyword>
<protein>
    <submittedName>
        <fullName evidence="2">Uncharacterized protein</fullName>
    </submittedName>
</protein>
<comment type="caution">
    <text evidence="2">The sequence shown here is derived from an EMBL/GenBank/DDBJ whole genome shotgun (WGS) entry which is preliminary data.</text>
</comment>
<feature type="chain" id="PRO_5013274915" evidence="1">
    <location>
        <begin position="21"/>
        <end position="128"/>
    </location>
</feature>
<name>A0A1V9EIS0_9BACT</name>
<accession>A0A1V9EIS0</accession>
<dbReference type="OrthoDB" id="680777at2"/>
<evidence type="ECO:0000256" key="1">
    <source>
        <dbReference type="SAM" id="SignalP"/>
    </source>
</evidence>
<feature type="signal peptide" evidence="1">
    <location>
        <begin position="1"/>
        <end position="20"/>
    </location>
</feature>
<organism evidence="2 3">
    <name type="scientific">Niastella populi</name>
    <dbReference type="NCBI Taxonomy" id="550983"/>
    <lineage>
        <taxon>Bacteria</taxon>
        <taxon>Pseudomonadati</taxon>
        <taxon>Bacteroidota</taxon>
        <taxon>Chitinophagia</taxon>
        <taxon>Chitinophagales</taxon>
        <taxon>Chitinophagaceae</taxon>
        <taxon>Niastella</taxon>
    </lineage>
</organism>
<gene>
    <name evidence="2" type="ORF">A4R26_32205</name>
</gene>
<evidence type="ECO:0000313" key="2">
    <source>
        <dbReference type="EMBL" id="OQP46036.1"/>
    </source>
</evidence>
<dbReference type="RefSeq" id="WP_081171142.1">
    <property type="nucleotide sequence ID" value="NZ_LWBP01000251.1"/>
</dbReference>
<dbReference type="AlphaFoldDB" id="A0A1V9EIS0"/>
<keyword evidence="3" id="KW-1185">Reference proteome</keyword>
<dbReference type="EMBL" id="LWBP01000251">
    <property type="protein sequence ID" value="OQP46036.1"/>
    <property type="molecule type" value="Genomic_DNA"/>
</dbReference>